<dbReference type="Proteomes" id="UP000625316">
    <property type="component" value="Unassembled WGS sequence"/>
</dbReference>
<proteinExistence type="predicted"/>
<protein>
    <submittedName>
        <fullName evidence="1">Uncharacterized protein</fullName>
    </submittedName>
</protein>
<keyword evidence="2" id="KW-1185">Reference proteome</keyword>
<reference evidence="1" key="1">
    <citation type="submission" date="2020-10" db="EMBL/GenBank/DDBJ databases">
        <authorList>
            <person name="Castelo-Branco R."/>
            <person name="Eusebio N."/>
            <person name="Adriana R."/>
            <person name="Vieira A."/>
            <person name="Brugerolle De Fraissinette N."/>
            <person name="Rezende De Castro R."/>
            <person name="Schneider M.P."/>
            <person name="Vasconcelos V."/>
            <person name="Leao P.N."/>
        </authorList>
    </citation>
    <scope>NUCLEOTIDE SEQUENCE</scope>
    <source>
        <strain evidence="1">LEGE 11480</strain>
    </source>
</reference>
<dbReference type="RefSeq" id="WP_264323308.1">
    <property type="nucleotide sequence ID" value="NZ_JADEXQ010000004.1"/>
</dbReference>
<organism evidence="1 2">
    <name type="scientific">Romeriopsis navalis LEGE 11480</name>
    <dbReference type="NCBI Taxonomy" id="2777977"/>
    <lineage>
        <taxon>Bacteria</taxon>
        <taxon>Bacillati</taxon>
        <taxon>Cyanobacteriota</taxon>
        <taxon>Cyanophyceae</taxon>
        <taxon>Leptolyngbyales</taxon>
        <taxon>Leptolyngbyaceae</taxon>
        <taxon>Romeriopsis</taxon>
        <taxon>Romeriopsis navalis</taxon>
    </lineage>
</organism>
<evidence type="ECO:0000313" key="1">
    <source>
        <dbReference type="EMBL" id="MBE9028486.1"/>
    </source>
</evidence>
<evidence type="ECO:0000313" key="2">
    <source>
        <dbReference type="Proteomes" id="UP000625316"/>
    </source>
</evidence>
<comment type="caution">
    <text evidence="1">The sequence shown here is derived from an EMBL/GenBank/DDBJ whole genome shotgun (WGS) entry which is preliminary data.</text>
</comment>
<dbReference type="AlphaFoldDB" id="A0A928Z0P6"/>
<name>A0A928Z0P6_9CYAN</name>
<sequence>MPNWVGKKLRFRFGWLLLTIVLGVEPIGVQAASPTIDPAVPNTAVPPAPAVVRPTAEPEHGQSGIDLPQVVILEQPQVKIDIQQFRRGQCANGTRGTSERSINLAGTTIPSLWWTRDLVLAKKQFNPKLIEGWLVCAAGVQNAEARVCAISPVRPGRVEMLVNTQLWTVLDYLSRYEFLYRFGSATTECGYNIHIFNTDAVLMADYICDYQSDRPNHDCRLRPDLSGRSGLKRGPTDVFSATDYRIELR</sequence>
<accession>A0A928Z0P6</accession>
<dbReference type="EMBL" id="JADEXQ010000004">
    <property type="protein sequence ID" value="MBE9028486.1"/>
    <property type="molecule type" value="Genomic_DNA"/>
</dbReference>
<gene>
    <name evidence="1" type="ORF">IQ266_01785</name>
</gene>